<gene>
    <name evidence="8" type="primary">nanog</name>
</gene>
<protein>
    <submittedName>
        <fullName evidence="8">Nanog homeobox</fullName>
    </submittedName>
</protein>
<dbReference type="Proteomes" id="UP000472271">
    <property type="component" value="Chromosome 20"/>
</dbReference>
<feature type="region of interest" description="Disordered" evidence="6">
    <location>
        <begin position="163"/>
        <end position="218"/>
    </location>
</feature>
<dbReference type="SUPFAM" id="SSF46689">
    <property type="entry name" value="Homeodomain-like"/>
    <property type="match status" value="1"/>
</dbReference>
<dbReference type="Gene3D" id="1.10.10.60">
    <property type="entry name" value="Homeodomain-like"/>
    <property type="match status" value="1"/>
</dbReference>
<comment type="subcellular location">
    <subcellularLocation>
        <location evidence="4 5">Nucleus</location>
    </subcellularLocation>
</comment>
<dbReference type="SMART" id="SM00389">
    <property type="entry name" value="HOX"/>
    <property type="match status" value="1"/>
</dbReference>
<evidence type="ECO:0000313" key="9">
    <source>
        <dbReference type="Proteomes" id="UP000472271"/>
    </source>
</evidence>
<evidence type="ECO:0000256" key="6">
    <source>
        <dbReference type="SAM" id="MobiDB-lite"/>
    </source>
</evidence>
<name>A0A673B815_9TELE</name>
<dbReference type="AlphaFoldDB" id="A0A673B815"/>
<reference evidence="8" key="3">
    <citation type="submission" date="2025-09" db="UniProtKB">
        <authorList>
            <consortium name="Ensembl"/>
        </authorList>
    </citation>
    <scope>IDENTIFICATION</scope>
</reference>
<dbReference type="PROSITE" id="PS50071">
    <property type="entry name" value="HOMEOBOX_2"/>
    <property type="match status" value="1"/>
</dbReference>
<evidence type="ECO:0000259" key="7">
    <source>
        <dbReference type="PROSITE" id="PS50071"/>
    </source>
</evidence>
<dbReference type="GO" id="GO:0000978">
    <property type="term" value="F:RNA polymerase II cis-regulatory region sequence-specific DNA binding"/>
    <property type="evidence" value="ECO:0007669"/>
    <property type="project" value="TreeGrafter"/>
</dbReference>
<dbReference type="InterPro" id="IPR009057">
    <property type="entry name" value="Homeodomain-like_sf"/>
</dbReference>
<evidence type="ECO:0000313" key="8">
    <source>
        <dbReference type="Ensembl" id="ENSSORP00005036603.1"/>
    </source>
</evidence>
<sequence>MADWKTQISYNYNQSYAYAYGLMYPPGPEQTNGNLTGWTNGGLTDLNSFNAGVNQAYYATPARTQEETPPESPEEASFNGLYPNSGLVYFGDTQTSRLLLTGPPRDSYEVHENEGRRAGSDTASDNSEHASPSPDSWSSGSGSSQESSLPHADPAMWVKKEIKSEVDNRSPDATVEVSSSLKKDPQTFAAMGNETADTTTSSPQASMTAQKNPNSNPKGKVRVAFTESQMDVLHTRFNVQRYLTPAEMKQLAEVTGLTYKQVKTWFQNRRMKLRRHQKDKNWVSERYAVHKSGPVGGPVFPNYSSHIQPYPGEARPPVNQHMMEAAFKNPPPNLAFYLAAVGSAPGSAGYSSWSPGTPQTTFPNSPQTPSWPVPAVVGPYEYPPSAFNPVIVNTTSQDTSFSKDQEQINRSPLGAATEHNVTHNN</sequence>
<feature type="compositionally biased region" description="Polar residues" evidence="6">
    <location>
        <begin position="195"/>
        <end position="217"/>
    </location>
</feature>
<organism evidence="8 9">
    <name type="scientific">Sphaeramia orbicularis</name>
    <name type="common">orbiculate cardinalfish</name>
    <dbReference type="NCBI Taxonomy" id="375764"/>
    <lineage>
        <taxon>Eukaryota</taxon>
        <taxon>Metazoa</taxon>
        <taxon>Chordata</taxon>
        <taxon>Craniata</taxon>
        <taxon>Vertebrata</taxon>
        <taxon>Euteleostomi</taxon>
        <taxon>Actinopterygii</taxon>
        <taxon>Neopterygii</taxon>
        <taxon>Teleostei</taxon>
        <taxon>Neoteleostei</taxon>
        <taxon>Acanthomorphata</taxon>
        <taxon>Gobiaria</taxon>
        <taxon>Kurtiformes</taxon>
        <taxon>Apogonoidei</taxon>
        <taxon>Apogonidae</taxon>
        <taxon>Apogoninae</taxon>
        <taxon>Sphaeramia</taxon>
    </lineage>
</organism>
<evidence type="ECO:0000256" key="2">
    <source>
        <dbReference type="ARBA" id="ARBA00023155"/>
    </source>
</evidence>
<dbReference type="PANTHER" id="PTHR24327:SF88">
    <property type="entry name" value="NANOG"/>
    <property type="match status" value="1"/>
</dbReference>
<dbReference type="PANTHER" id="PTHR24327">
    <property type="entry name" value="HOMEOBOX PROTEIN"/>
    <property type="match status" value="1"/>
</dbReference>
<feature type="domain" description="Homeobox" evidence="7">
    <location>
        <begin position="216"/>
        <end position="276"/>
    </location>
</feature>
<feature type="region of interest" description="Disordered" evidence="6">
    <location>
        <begin position="98"/>
        <end position="151"/>
    </location>
</feature>
<dbReference type="InterPro" id="IPR017970">
    <property type="entry name" value="Homeobox_CS"/>
</dbReference>
<keyword evidence="9" id="KW-1185">Reference proteome</keyword>
<dbReference type="Pfam" id="PF00046">
    <property type="entry name" value="Homeodomain"/>
    <property type="match status" value="1"/>
</dbReference>
<feature type="region of interest" description="Disordered" evidence="6">
    <location>
        <begin position="61"/>
        <end position="80"/>
    </location>
</feature>
<dbReference type="CDD" id="cd00086">
    <property type="entry name" value="homeodomain"/>
    <property type="match status" value="1"/>
</dbReference>
<accession>A0A673B815</accession>
<feature type="compositionally biased region" description="Basic and acidic residues" evidence="6">
    <location>
        <begin position="106"/>
        <end position="119"/>
    </location>
</feature>
<keyword evidence="2 4" id="KW-0371">Homeobox</keyword>
<keyword evidence="3 4" id="KW-0539">Nucleus</keyword>
<dbReference type="Ensembl" id="ENSSORT00005037569.1">
    <property type="protein sequence ID" value="ENSSORP00005036603.1"/>
    <property type="gene ID" value="ENSSORG00005017248.1"/>
</dbReference>
<keyword evidence="1 4" id="KW-0238">DNA-binding</keyword>
<feature type="DNA-binding region" description="Homeobox" evidence="4">
    <location>
        <begin position="218"/>
        <end position="277"/>
    </location>
</feature>
<proteinExistence type="predicted"/>
<dbReference type="PROSITE" id="PS00027">
    <property type="entry name" value="HOMEOBOX_1"/>
    <property type="match status" value="1"/>
</dbReference>
<dbReference type="GO" id="GO:0005634">
    <property type="term" value="C:nucleus"/>
    <property type="evidence" value="ECO:0007669"/>
    <property type="project" value="UniProtKB-SubCell"/>
</dbReference>
<dbReference type="InterPro" id="IPR001356">
    <property type="entry name" value="HD"/>
</dbReference>
<feature type="compositionally biased region" description="Low complexity" evidence="6">
    <location>
        <begin position="129"/>
        <end position="148"/>
    </location>
</feature>
<reference evidence="8" key="1">
    <citation type="submission" date="2019-06" db="EMBL/GenBank/DDBJ databases">
        <authorList>
            <consortium name="Wellcome Sanger Institute Data Sharing"/>
        </authorList>
    </citation>
    <scope>NUCLEOTIDE SEQUENCE [LARGE SCALE GENOMIC DNA]</scope>
</reference>
<feature type="region of interest" description="Disordered" evidence="6">
    <location>
        <begin position="398"/>
        <end position="425"/>
    </location>
</feature>
<reference evidence="8" key="2">
    <citation type="submission" date="2025-08" db="UniProtKB">
        <authorList>
            <consortium name="Ensembl"/>
        </authorList>
    </citation>
    <scope>IDENTIFICATION</scope>
</reference>
<evidence type="ECO:0000256" key="1">
    <source>
        <dbReference type="ARBA" id="ARBA00023125"/>
    </source>
</evidence>
<evidence type="ECO:0000256" key="5">
    <source>
        <dbReference type="RuleBase" id="RU000682"/>
    </source>
</evidence>
<dbReference type="InterPro" id="IPR050460">
    <property type="entry name" value="Distal-less_Homeobox_TF"/>
</dbReference>
<evidence type="ECO:0000256" key="3">
    <source>
        <dbReference type="ARBA" id="ARBA00023242"/>
    </source>
</evidence>
<evidence type="ECO:0000256" key="4">
    <source>
        <dbReference type="PROSITE-ProRule" id="PRU00108"/>
    </source>
</evidence>
<dbReference type="GO" id="GO:0000981">
    <property type="term" value="F:DNA-binding transcription factor activity, RNA polymerase II-specific"/>
    <property type="evidence" value="ECO:0007669"/>
    <property type="project" value="InterPro"/>
</dbReference>